<dbReference type="OMA" id="QPKRKGH"/>
<dbReference type="AlphaFoldDB" id="A0A3Q3FY14"/>
<accession>A0A3Q3FY14</accession>
<feature type="disulfide bond" evidence="3">
    <location>
        <begin position="89"/>
        <end position="98"/>
    </location>
</feature>
<feature type="domain" description="EGF-like" evidence="7">
    <location>
        <begin position="59"/>
        <end position="99"/>
    </location>
</feature>
<keyword evidence="1 3" id="KW-0245">EGF-like domain</keyword>
<dbReference type="PANTHER" id="PTHR10740:SF3">
    <property type="entry name" value="PROBETACELLULIN"/>
    <property type="match status" value="1"/>
</dbReference>
<evidence type="ECO:0000259" key="7">
    <source>
        <dbReference type="PROSITE" id="PS50026"/>
    </source>
</evidence>
<keyword evidence="5" id="KW-1133">Transmembrane helix</keyword>
<keyword evidence="9" id="KW-1185">Reference proteome</keyword>
<dbReference type="PANTHER" id="PTHR10740">
    <property type="entry name" value="TRANSFORMING GROWTH FACTOR ALPHA"/>
    <property type="match status" value="1"/>
</dbReference>
<keyword evidence="5" id="KW-0472">Membrane</keyword>
<dbReference type="CTD" id="685"/>
<dbReference type="GO" id="GO:0007173">
    <property type="term" value="P:epidermal growth factor receptor signaling pathway"/>
    <property type="evidence" value="ECO:0007669"/>
    <property type="project" value="TreeGrafter"/>
</dbReference>
<dbReference type="GO" id="GO:0005154">
    <property type="term" value="F:epidermal growth factor receptor binding"/>
    <property type="evidence" value="ECO:0007669"/>
    <property type="project" value="TreeGrafter"/>
</dbReference>
<dbReference type="PROSITE" id="PS00022">
    <property type="entry name" value="EGF_1"/>
    <property type="match status" value="1"/>
</dbReference>
<organism evidence="8 9">
    <name type="scientific">Kryptolebias marmoratus</name>
    <name type="common">Mangrove killifish</name>
    <name type="synonym">Rivulus marmoratus</name>
    <dbReference type="NCBI Taxonomy" id="37003"/>
    <lineage>
        <taxon>Eukaryota</taxon>
        <taxon>Metazoa</taxon>
        <taxon>Chordata</taxon>
        <taxon>Craniata</taxon>
        <taxon>Vertebrata</taxon>
        <taxon>Euteleostomi</taxon>
        <taxon>Actinopterygii</taxon>
        <taxon>Neopterygii</taxon>
        <taxon>Teleostei</taxon>
        <taxon>Neoteleostei</taxon>
        <taxon>Acanthomorphata</taxon>
        <taxon>Ovalentaria</taxon>
        <taxon>Atherinomorphae</taxon>
        <taxon>Cyprinodontiformes</taxon>
        <taxon>Rivulidae</taxon>
        <taxon>Kryptolebias</taxon>
    </lineage>
</organism>
<evidence type="ECO:0000256" key="5">
    <source>
        <dbReference type="SAM" id="Phobius"/>
    </source>
</evidence>
<dbReference type="Gene3D" id="2.10.25.10">
    <property type="entry name" value="Laminin"/>
    <property type="match status" value="1"/>
</dbReference>
<keyword evidence="5" id="KW-0812">Transmembrane</keyword>
<comment type="caution">
    <text evidence="3">Lacks conserved residue(s) required for the propagation of feature annotation.</text>
</comment>
<dbReference type="GO" id="GO:0008284">
    <property type="term" value="P:positive regulation of cell population proliferation"/>
    <property type="evidence" value="ECO:0007669"/>
    <property type="project" value="TreeGrafter"/>
</dbReference>
<evidence type="ECO:0000256" key="2">
    <source>
        <dbReference type="ARBA" id="ARBA00023157"/>
    </source>
</evidence>
<dbReference type="OrthoDB" id="6233064at2759"/>
<proteinExistence type="predicted"/>
<keyword evidence="2 3" id="KW-1015">Disulfide bond</keyword>
<dbReference type="GO" id="GO:0005615">
    <property type="term" value="C:extracellular space"/>
    <property type="evidence" value="ECO:0007669"/>
    <property type="project" value="TreeGrafter"/>
</dbReference>
<feature type="region of interest" description="Disordered" evidence="4">
    <location>
        <begin position="148"/>
        <end position="184"/>
    </location>
</feature>
<evidence type="ECO:0000256" key="6">
    <source>
        <dbReference type="SAM" id="SignalP"/>
    </source>
</evidence>
<feature type="compositionally biased region" description="Polar residues" evidence="4">
    <location>
        <begin position="162"/>
        <end position="184"/>
    </location>
</feature>
<feature type="chain" id="PRO_5018545503" evidence="6">
    <location>
        <begin position="24"/>
        <end position="184"/>
    </location>
</feature>
<name>A0A3Q3FY14_KRYMA</name>
<feature type="transmembrane region" description="Helical" evidence="5">
    <location>
        <begin position="113"/>
        <end position="136"/>
    </location>
</feature>
<dbReference type="GO" id="GO:0045840">
    <property type="term" value="P:positive regulation of mitotic nuclear division"/>
    <property type="evidence" value="ECO:0007669"/>
    <property type="project" value="TreeGrafter"/>
</dbReference>
<dbReference type="PROSITE" id="PS50026">
    <property type="entry name" value="EGF_3"/>
    <property type="match status" value="1"/>
</dbReference>
<sequence length="184" mass="20868">MVKVYRLYVGILAALALCKSCLAEWNATEVPSSPTQPDCHLHGDGDNCTETETDGWSGHFSKCPEELLHYCIHGECRYIKEQNTPSCRCQVNYIGERCQYVDLDWQRGEKRQIIIGSVIAGLVLLIALIVLICICSKYRRRCWERKRPSEKPKNGTEKLSMMDTSETHATSTKDSIELTHTNSV</sequence>
<reference evidence="8" key="2">
    <citation type="submission" date="2025-09" db="UniProtKB">
        <authorList>
            <consortium name="Ensembl"/>
        </authorList>
    </citation>
    <scope>IDENTIFICATION</scope>
</reference>
<evidence type="ECO:0000256" key="1">
    <source>
        <dbReference type="ARBA" id="ARBA00022536"/>
    </source>
</evidence>
<dbReference type="GO" id="GO:0008083">
    <property type="term" value="F:growth factor activity"/>
    <property type="evidence" value="ECO:0007669"/>
    <property type="project" value="TreeGrafter"/>
</dbReference>
<dbReference type="InterPro" id="IPR000742">
    <property type="entry name" value="EGF"/>
</dbReference>
<evidence type="ECO:0000313" key="9">
    <source>
        <dbReference type="Proteomes" id="UP000264800"/>
    </source>
</evidence>
<dbReference type="KEGG" id="kmr:108231089"/>
<protein>
    <submittedName>
        <fullName evidence="8">Betacellulin, epidermal growth factor family member</fullName>
    </submittedName>
</protein>
<dbReference type="GeneID" id="108231089"/>
<dbReference type="Ensembl" id="ENSKMAT00000017420.1">
    <property type="protein sequence ID" value="ENSKMAP00000017182.1"/>
    <property type="gene ID" value="ENSKMAG00000012813.1"/>
</dbReference>
<dbReference type="RefSeq" id="XP_017263432.1">
    <property type="nucleotide sequence ID" value="XM_017407943.3"/>
</dbReference>
<dbReference type="GeneTree" id="ENSGT00940000160508"/>
<keyword evidence="6" id="KW-0732">Signal</keyword>
<feature type="signal peptide" evidence="6">
    <location>
        <begin position="1"/>
        <end position="23"/>
    </location>
</feature>
<dbReference type="STRING" id="37003.ENSKMAP00000017182"/>
<evidence type="ECO:0000256" key="3">
    <source>
        <dbReference type="PROSITE-ProRule" id="PRU00076"/>
    </source>
</evidence>
<reference evidence="8" key="1">
    <citation type="submission" date="2025-08" db="UniProtKB">
        <authorList>
            <consortium name="Ensembl"/>
        </authorList>
    </citation>
    <scope>IDENTIFICATION</scope>
</reference>
<dbReference type="Proteomes" id="UP000264800">
    <property type="component" value="Unplaced"/>
</dbReference>
<dbReference type="PRINTS" id="PR00009">
    <property type="entry name" value="EGFTGF"/>
</dbReference>
<evidence type="ECO:0000313" key="8">
    <source>
        <dbReference type="Ensembl" id="ENSKMAP00000017182.1"/>
    </source>
</evidence>
<evidence type="ECO:0000256" key="4">
    <source>
        <dbReference type="SAM" id="MobiDB-lite"/>
    </source>
</evidence>
<dbReference type="SUPFAM" id="SSF57196">
    <property type="entry name" value="EGF/Laminin"/>
    <property type="match status" value="1"/>
</dbReference>